<dbReference type="FunFam" id="1.25.40.10:FF:000073">
    <property type="entry name" value="Pentatricopeptide repeat-containing protein chloroplastic"/>
    <property type="match status" value="1"/>
</dbReference>
<dbReference type="InterPro" id="IPR046848">
    <property type="entry name" value="E_motif"/>
</dbReference>
<dbReference type="GeneID" id="120280216"/>
<dbReference type="Pfam" id="PF20431">
    <property type="entry name" value="E_motif"/>
    <property type="match status" value="1"/>
</dbReference>
<dbReference type="FunFam" id="1.25.40.10:FF:000470">
    <property type="entry name" value="Pentatricopeptide repeat-containing protein At5g66520"/>
    <property type="match status" value="1"/>
</dbReference>
<evidence type="ECO:0000313" key="4">
    <source>
        <dbReference type="RefSeq" id="XP_039142925.1"/>
    </source>
</evidence>
<dbReference type="Gene3D" id="1.25.40.10">
    <property type="entry name" value="Tetratricopeptide repeat domain"/>
    <property type="match status" value="4"/>
</dbReference>
<gene>
    <name evidence="4" type="primary">LOC120280216</name>
</gene>
<feature type="repeat" description="PPR" evidence="2">
    <location>
        <begin position="349"/>
        <end position="383"/>
    </location>
</feature>
<name>A0AB40CWG4_DIOCR</name>
<dbReference type="FunFam" id="1.25.40.10:FF:000184">
    <property type="entry name" value="Pentatricopeptide repeat-containing protein, chloroplastic"/>
    <property type="match status" value="1"/>
</dbReference>
<feature type="repeat" description="PPR" evidence="2">
    <location>
        <begin position="77"/>
        <end position="111"/>
    </location>
</feature>
<evidence type="ECO:0000256" key="1">
    <source>
        <dbReference type="ARBA" id="ARBA00022737"/>
    </source>
</evidence>
<evidence type="ECO:0000313" key="3">
    <source>
        <dbReference type="Proteomes" id="UP001515500"/>
    </source>
</evidence>
<dbReference type="InterPro" id="IPR011990">
    <property type="entry name" value="TPR-like_helical_dom_sf"/>
</dbReference>
<dbReference type="AlphaFoldDB" id="A0AB40CWG4"/>
<dbReference type="PANTHER" id="PTHR47926:SF422">
    <property type="entry name" value="PENTACOTRIPEPTIDE-REPEAT REGION OF PRORP DOMAIN-CONTAINING PROTEIN"/>
    <property type="match status" value="1"/>
</dbReference>
<dbReference type="NCBIfam" id="TIGR00756">
    <property type="entry name" value="PPR"/>
    <property type="match status" value="6"/>
</dbReference>
<organism evidence="3 4">
    <name type="scientific">Dioscorea cayennensis subsp. rotundata</name>
    <name type="common">White Guinea yam</name>
    <name type="synonym">Dioscorea rotundata</name>
    <dbReference type="NCBI Taxonomy" id="55577"/>
    <lineage>
        <taxon>Eukaryota</taxon>
        <taxon>Viridiplantae</taxon>
        <taxon>Streptophyta</taxon>
        <taxon>Embryophyta</taxon>
        <taxon>Tracheophyta</taxon>
        <taxon>Spermatophyta</taxon>
        <taxon>Magnoliopsida</taxon>
        <taxon>Liliopsida</taxon>
        <taxon>Dioscoreales</taxon>
        <taxon>Dioscoreaceae</taxon>
        <taxon>Dioscorea</taxon>
    </lineage>
</organism>
<dbReference type="Pfam" id="PF01535">
    <property type="entry name" value="PPR"/>
    <property type="match status" value="2"/>
</dbReference>
<dbReference type="InterPro" id="IPR046960">
    <property type="entry name" value="PPR_At4g14850-like_plant"/>
</dbReference>
<dbReference type="Proteomes" id="UP001515500">
    <property type="component" value="Chromosome 17"/>
</dbReference>
<sequence length="672" mass="74804">MRCLYFHPVSTLRSTIISLIRNCSNIDSLQQIHAQMIRSGLINDIFLVSRIMAFVTSPSQSYMSYAFCFFDEISHPNLFIWNCMIRGYTHCNASQDALLVYKLMLSRGFTPDDHTYTALTRACMQVNALQTARAIHGQVLRFGFELDMYVMSGFISLYSNFGDIVNARKIFDEMPEKDVVSWTSVVSGYAHSGLWDEAFHLLDEMKSAGLNPNNITIISLLSACRQPGDLNKGVWIHNYITETNMPCDLVVGNSLVNMYAKCRSMSSAVKVYKGMAVKDTVTWNVLIGGYVQNGLCEEALTMFHDMMNSGAVVDEITVVSVLSATAQLGDLQQGRLLHAYIVEHQITCDIFVSNALVNMYAKCGDLEKAEKIFGQMENRDVFSWTAMISGNVDQNCFKEALVLFQAMLHSNVEPNEVTLVCVLSACAQLGALDHGKQIHYYIEENKIRQDRSLENALLDMYAKCGYLEAAFDIFHAMPQKDIISWNAMLGGLAAHGYGKEAIDLFNEMEKNGDAKPDLVTLIAVLSACSHSGMILEGLSYFNSMTSSYEIVPDMEHYGCMVDLLGRAGRIKEAIHFIKQMPASPNSVIWGSLLSACRVHHNIELGEIVTQQIIKFAPSDEGAHILISNLYAEAGRWDDVKRVRALMGSKGIGKSPGCSSIELNGVVHEFFCK</sequence>
<reference evidence="4" key="1">
    <citation type="submission" date="2025-08" db="UniProtKB">
        <authorList>
            <consortium name="RefSeq"/>
        </authorList>
    </citation>
    <scope>IDENTIFICATION</scope>
</reference>
<protein>
    <submittedName>
        <fullName evidence="4">Pentatricopeptide repeat-containing protein At1g15510, chloroplastic-like</fullName>
    </submittedName>
</protein>
<dbReference type="GO" id="GO:0009451">
    <property type="term" value="P:RNA modification"/>
    <property type="evidence" value="ECO:0007669"/>
    <property type="project" value="InterPro"/>
</dbReference>
<proteinExistence type="predicted"/>
<dbReference type="PROSITE" id="PS51375">
    <property type="entry name" value="PPR"/>
    <property type="match status" value="5"/>
</dbReference>
<dbReference type="Pfam" id="PF13041">
    <property type="entry name" value="PPR_2"/>
    <property type="match status" value="5"/>
</dbReference>
<keyword evidence="3" id="KW-1185">Reference proteome</keyword>
<dbReference type="SUPFAM" id="SSF48452">
    <property type="entry name" value="TPR-like"/>
    <property type="match status" value="1"/>
</dbReference>
<feature type="repeat" description="PPR" evidence="2">
    <location>
        <begin position="279"/>
        <end position="313"/>
    </location>
</feature>
<feature type="repeat" description="PPR" evidence="2">
    <location>
        <begin position="178"/>
        <end position="212"/>
    </location>
</feature>
<dbReference type="PANTHER" id="PTHR47926">
    <property type="entry name" value="PENTATRICOPEPTIDE REPEAT-CONTAINING PROTEIN"/>
    <property type="match status" value="1"/>
</dbReference>
<evidence type="ECO:0000256" key="2">
    <source>
        <dbReference type="PROSITE-ProRule" id="PRU00708"/>
    </source>
</evidence>
<keyword evidence="1" id="KW-0677">Repeat</keyword>
<accession>A0AB40CWG4</accession>
<dbReference type="RefSeq" id="XP_039142925.1">
    <property type="nucleotide sequence ID" value="XM_039286991.1"/>
</dbReference>
<dbReference type="FunFam" id="1.25.40.10:FF:000436">
    <property type="entry name" value="Pentatricopeptide repeat-containing protein At5g39350 family"/>
    <property type="match status" value="1"/>
</dbReference>
<dbReference type="InterPro" id="IPR002885">
    <property type="entry name" value="PPR_rpt"/>
</dbReference>
<feature type="repeat" description="PPR" evidence="2">
    <location>
        <begin position="481"/>
        <end position="515"/>
    </location>
</feature>
<dbReference type="GO" id="GO:0003723">
    <property type="term" value="F:RNA binding"/>
    <property type="evidence" value="ECO:0007669"/>
    <property type="project" value="InterPro"/>
</dbReference>